<evidence type="ECO:0000313" key="3">
    <source>
        <dbReference type="Proteomes" id="UP000254133"/>
    </source>
</evidence>
<gene>
    <name evidence="2" type="ORF">NCTC9426_01648</name>
</gene>
<dbReference type="RefSeq" id="WP_181879555.1">
    <property type="nucleotide sequence ID" value="NZ_UGPZ01000003.1"/>
</dbReference>
<dbReference type="AlphaFoldDB" id="A0A378PXN1"/>
<evidence type="ECO:0000313" key="2">
    <source>
        <dbReference type="EMBL" id="STY92931.1"/>
    </source>
</evidence>
<dbReference type="InterPro" id="IPR025695">
    <property type="entry name" value="DoxX-like"/>
</dbReference>
<feature type="transmembrane region" description="Helical" evidence="1">
    <location>
        <begin position="12"/>
        <end position="30"/>
    </location>
</feature>
<feature type="transmembrane region" description="Helical" evidence="1">
    <location>
        <begin position="42"/>
        <end position="68"/>
    </location>
</feature>
<organism evidence="2 3">
    <name type="scientific">Moraxella bovis</name>
    <dbReference type="NCBI Taxonomy" id="476"/>
    <lineage>
        <taxon>Bacteria</taxon>
        <taxon>Pseudomonadati</taxon>
        <taxon>Pseudomonadota</taxon>
        <taxon>Gammaproteobacteria</taxon>
        <taxon>Moraxellales</taxon>
        <taxon>Moraxellaceae</taxon>
        <taxon>Moraxella</taxon>
    </lineage>
</organism>
<keyword evidence="1" id="KW-0472">Membrane</keyword>
<evidence type="ECO:0000256" key="1">
    <source>
        <dbReference type="SAM" id="Phobius"/>
    </source>
</evidence>
<feature type="transmembrane region" description="Helical" evidence="1">
    <location>
        <begin position="108"/>
        <end position="126"/>
    </location>
</feature>
<protein>
    <submittedName>
        <fullName evidence="2">Uncharacterized protein</fullName>
    </submittedName>
</protein>
<dbReference type="Pfam" id="PF13781">
    <property type="entry name" value="DoxX_3"/>
    <property type="match status" value="1"/>
</dbReference>
<keyword evidence="1" id="KW-0812">Transmembrane</keyword>
<name>A0A378PXN1_MORBO</name>
<proteinExistence type="predicted"/>
<dbReference type="Proteomes" id="UP000254133">
    <property type="component" value="Unassembled WGS sequence"/>
</dbReference>
<reference evidence="2 3" key="1">
    <citation type="submission" date="2018-06" db="EMBL/GenBank/DDBJ databases">
        <authorList>
            <consortium name="Pathogen Informatics"/>
            <person name="Doyle S."/>
        </authorList>
    </citation>
    <scope>NUCLEOTIDE SEQUENCE [LARGE SCALE GENOMIC DNA]</scope>
    <source>
        <strain evidence="2 3">NCTC9426</strain>
    </source>
</reference>
<dbReference type="EMBL" id="UGPZ01000003">
    <property type="protein sequence ID" value="STY92931.1"/>
    <property type="molecule type" value="Genomic_DNA"/>
</dbReference>
<sequence length="134" mass="15183">MPKVNINIPNYIYHALALLWLYSGIAPIVFNHSSSLDLLHSMGFYGVIGNVLFIGASSIDVLFALLIMTKYRTHYLLWLAQIIIIIGYNTLILTLLPKSLLIEQLLHPFGSMIKTLPILAVVIFLYEYHKPKIS</sequence>
<feature type="transmembrane region" description="Helical" evidence="1">
    <location>
        <begin position="75"/>
        <end position="96"/>
    </location>
</feature>
<accession>A0A378PXN1</accession>
<keyword evidence="1" id="KW-1133">Transmembrane helix</keyword>